<evidence type="ECO:0000256" key="2">
    <source>
        <dbReference type="ARBA" id="ARBA00008804"/>
    </source>
</evidence>
<comment type="caution">
    <text evidence="12">Lacks conserved residue(s) required for the propagation of feature annotation.</text>
</comment>
<keyword evidence="4 12" id="KW-0812">Transmembrane</keyword>
<proteinExistence type="inferred from homology"/>
<evidence type="ECO:0000256" key="11">
    <source>
        <dbReference type="ARBA" id="ARBA00023136"/>
    </source>
</evidence>
<dbReference type="SUPFAM" id="SSF56784">
    <property type="entry name" value="HAD-like"/>
    <property type="match status" value="1"/>
</dbReference>
<dbReference type="NCBIfam" id="TIGR01647">
    <property type="entry name" value="ATPase-IIIA_H"/>
    <property type="match status" value="1"/>
</dbReference>
<dbReference type="Pfam" id="PF00122">
    <property type="entry name" value="E1-E2_ATPase"/>
    <property type="match status" value="1"/>
</dbReference>
<feature type="transmembrane region" description="Helical" evidence="12">
    <location>
        <begin position="589"/>
        <end position="610"/>
    </location>
</feature>
<keyword evidence="12" id="KW-0406">Ion transport</keyword>
<evidence type="ECO:0000256" key="6">
    <source>
        <dbReference type="ARBA" id="ARBA00022741"/>
    </source>
</evidence>
<dbReference type="FunFam" id="3.40.50.1000:FF:000211">
    <property type="entry name" value="Plasma membrane ATPase"/>
    <property type="match status" value="1"/>
</dbReference>
<dbReference type="EMBL" id="HBGU01050603">
    <property type="protein sequence ID" value="CAD9493370.1"/>
    <property type="molecule type" value="Transcribed_RNA"/>
</dbReference>
<keyword evidence="11 12" id="KW-0472">Membrane</keyword>
<protein>
    <recommendedName>
        <fullName evidence="12">Plasma membrane ATPase</fullName>
        <ecNumber evidence="12">7.1.2.1</ecNumber>
    </recommendedName>
</protein>
<dbReference type="SFLD" id="SFLDG00002">
    <property type="entry name" value="C1.7:_P-type_atpase_like"/>
    <property type="match status" value="1"/>
</dbReference>
<dbReference type="PRINTS" id="PR00119">
    <property type="entry name" value="CATATPASE"/>
</dbReference>
<dbReference type="PRINTS" id="PR00120">
    <property type="entry name" value="HATPASE"/>
</dbReference>
<dbReference type="GO" id="GO:0008553">
    <property type="term" value="F:P-type proton-exporting transporter activity"/>
    <property type="evidence" value="ECO:0007669"/>
    <property type="project" value="UniProtKB-UniRule"/>
</dbReference>
<dbReference type="InterPro" id="IPR023214">
    <property type="entry name" value="HAD_sf"/>
</dbReference>
<comment type="similarity">
    <text evidence="2 12">Belongs to the cation transport ATPase (P-type) (TC 3.A.3) family. Type IIIA subfamily.</text>
</comment>
<evidence type="ECO:0000256" key="7">
    <source>
        <dbReference type="ARBA" id="ARBA00022840"/>
    </source>
</evidence>
<dbReference type="InterPro" id="IPR008250">
    <property type="entry name" value="ATPase_P-typ_transduc_dom_A_sf"/>
</dbReference>
<keyword evidence="5" id="KW-0479">Metal-binding</keyword>
<dbReference type="InterPro" id="IPR006534">
    <property type="entry name" value="P-type_ATPase_IIIA"/>
</dbReference>
<evidence type="ECO:0000259" key="13">
    <source>
        <dbReference type="Pfam" id="PF00122"/>
    </source>
</evidence>
<feature type="transmembrane region" description="Helical" evidence="12">
    <location>
        <begin position="616"/>
        <end position="637"/>
    </location>
</feature>
<name>A0A7S2MND0_9EUKA</name>
<dbReference type="GO" id="GO:0005886">
    <property type="term" value="C:plasma membrane"/>
    <property type="evidence" value="ECO:0007669"/>
    <property type="project" value="UniProtKB-SubCell"/>
</dbReference>
<feature type="transmembrane region" description="Helical" evidence="12">
    <location>
        <begin position="649"/>
        <end position="673"/>
    </location>
</feature>
<dbReference type="InterPro" id="IPR001757">
    <property type="entry name" value="P_typ_ATPase"/>
</dbReference>
<dbReference type="GO" id="GO:0046872">
    <property type="term" value="F:metal ion binding"/>
    <property type="evidence" value="ECO:0007669"/>
    <property type="project" value="UniProtKB-KW"/>
</dbReference>
<feature type="transmembrane region" description="Helical" evidence="12">
    <location>
        <begin position="212"/>
        <end position="233"/>
    </location>
</feature>
<dbReference type="GO" id="GO:0016887">
    <property type="term" value="F:ATP hydrolysis activity"/>
    <property type="evidence" value="ECO:0007669"/>
    <property type="project" value="InterPro"/>
</dbReference>
<dbReference type="SFLD" id="SFLDS00003">
    <property type="entry name" value="Haloacid_Dehalogenase"/>
    <property type="match status" value="1"/>
</dbReference>
<evidence type="ECO:0000256" key="12">
    <source>
        <dbReference type="RuleBase" id="RU362083"/>
    </source>
</evidence>
<dbReference type="GO" id="GO:0005524">
    <property type="term" value="F:ATP binding"/>
    <property type="evidence" value="ECO:0007669"/>
    <property type="project" value="UniProtKB-UniRule"/>
</dbReference>
<organism evidence="14">
    <name type="scientific">Haptolina brevifila</name>
    <dbReference type="NCBI Taxonomy" id="156173"/>
    <lineage>
        <taxon>Eukaryota</taxon>
        <taxon>Haptista</taxon>
        <taxon>Haptophyta</taxon>
        <taxon>Prymnesiophyceae</taxon>
        <taxon>Prymnesiales</taxon>
        <taxon>Prymnesiaceae</taxon>
        <taxon>Haptolina</taxon>
    </lineage>
</organism>
<dbReference type="GO" id="GO:0120029">
    <property type="term" value="P:proton export across plasma membrane"/>
    <property type="evidence" value="ECO:0007669"/>
    <property type="project" value="UniProtKB-UniRule"/>
</dbReference>
<dbReference type="SFLD" id="SFLDF00027">
    <property type="entry name" value="p-type_atpase"/>
    <property type="match status" value="1"/>
</dbReference>
<dbReference type="SUPFAM" id="SSF81665">
    <property type="entry name" value="Calcium ATPase, transmembrane domain M"/>
    <property type="match status" value="1"/>
</dbReference>
<evidence type="ECO:0000256" key="5">
    <source>
        <dbReference type="ARBA" id="ARBA00022723"/>
    </source>
</evidence>
<feature type="transmembrane region" description="Helical" evidence="12">
    <location>
        <begin position="6"/>
        <end position="30"/>
    </location>
</feature>
<evidence type="ECO:0000256" key="3">
    <source>
        <dbReference type="ARBA" id="ARBA00022553"/>
    </source>
</evidence>
<dbReference type="PROSITE" id="PS00154">
    <property type="entry name" value="ATPASE_E1_E2"/>
    <property type="match status" value="1"/>
</dbReference>
<keyword evidence="6 12" id="KW-0547">Nucleotide-binding</keyword>
<keyword evidence="7 12" id="KW-0067">ATP-binding</keyword>
<evidence type="ECO:0000256" key="10">
    <source>
        <dbReference type="ARBA" id="ARBA00022989"/>
    </source>
</evidence>
<evidence type="ECO:0000256" key="9">
    <source>
        <dbReference type="ARBA" id="ARBA00022967"/>
    </source>
</evidence>
<gene>
    <name evidence="14" type="ORF">CBRE1094_LOCUS27579</name>
</gene>
<comment type="subcellular location">
    <subcellularLocation>
        <location evidence="12">Cell membrane</location>
        <topology evidence="12">Multi-pass membrane protein</topology>
    </subcellularLocation>
    <subcellularLocation>
        <location evidence="1">Membrane</location>
        <topology evidence="1">Multi-pass membrane protein</topology>
    </subcellularLocation>
</comment>
<evidence type="ECO:0000256" key="8">
    <source>
        <dbReference type="ARBA" id="ARBA00022842"/>
    </source>
</evidence>
<sequence length="838" mass="89487">MPAMIEVAGILSAVLGSWVDFWIIVALLMTNATLGFVEEMNAQASIAALKDGMVRKLPVKRDGAFTPLNVVEIVPGDIVFIRGGNVIPADAKWVEGDELAVDQAALTGESLPVAVPREDSEGEPGSGKKLWSGSICKVGECEALVTETGLNTMIGEAAKSIQESGGKHVGVFEGKIIMAGRVLIILTLIAVGSLLIYQVGFRGVPLAEVLEMALSLTIASVPIALPMVMKVTLAVGAKEMAKEGGIVTHLTALEEIASMVVLCSDKTGTLTTAKMTVYHETAACFNGFTGKEVLTMGALASNPANKDDAIDRAVYQAYAKMVTGDQNKIDQAASDLLADYTKDAYYGFNPVVKRTVADYTHKSTGEKIRVAKGIVTKVLKTEGDGGQQWTMDDYENISAKVLAADATFGKSGYKTIAVCVSKNGGPMKYAGTLPIMDPPRHDTAETIATIKKASVDVKMITGDHLNIAKELARQIELGTNILPNTALWPASAARDDLIASADGFAQVMPKDKHEVVAVLMGMGKVVGMTGDGVNDAPALAKAQIGIAVAGATDAAQAAADIVLTQEGLSPIYTAIAESRRIFKRLKAYVIYRICVTVQVVAFLCIVSFVYNEAFDALYIILLALFHDLTIVTIAYDHQTPSAKPETPTVVMLIFVAYSLGFVLSASSTILYAFGDKILSSRFVEDFKYKETCMFLQISNSSAILIFNARTQGFSFMSVPAIQLFMSAVVSQLFVNCMLLFAGGFIVEQMEPIDVATIWAYDLSWLIIIDLVKMTIIRIQDGGAQEQSLTQAMNRQSFMRASRAGKSSSKSSSTKLGSDVRISISGQPMVPKGTSDGLI</sequence>
<dbReference type="Gene3D" id="3.40.50.1000">
    <property type="entry name" value="HAD superfamily/HAD-like"/>
    <property type="match status" value="1"/>
</dbReference>
<dbReference type="Gene3D" id="3.40.1110.10">
    <property type="entry name" value="Calcium-transporting ATPase, cytoplasmic domain N"/>
    <property type="match status" value="1"/>
</dbReference>
<dbReference type="AlphaFoldDB" id="A0A7S2MND0"/>
<feature type="domain" description="P-type ATPase A" evidence="13">
    <location>
        <begin position="59"/>
        <end position="162"/>
    </location>
</feature>
<keyword evidence="3" id="KW-0597">Phosphoprotein</keyword>
<dbReference type="SUPFAM" id="SSF81653">
    <property type="entry name" value="Calcium ATPase, transduction domain A"/>
    <property type="match status" value="1"/>
</dbReference>
<keyword evidence="12" id="KW-0813">Transport</keyword>
<dbReference type="Pfam" id="PF00702">
    <property type="entry name" value="Hydrolase"/>
    <property type="match status" value="1"/>
</dbReference>
<evidence type="ECO:0000256" key="1">
    <source>
        <dbReference type="ARBA" id="ARBA00004141"/>
    </source>
</evidence>
<dbReference type="InterPro" id="IPR044492">
    <property type="entry name" value="P_typ_ATPase_HD_dom"/>
</dbReference>
<dbReference type="PANTHER" id="PTHR42861">
    <property type="entry name" value="CALCIUM-TRANSPORTING ATPASE"/>
    <property type="match status" value="1"/>
</dbReference>
<feature type="transmembrane region" description="Helical" evidence="12">
    <location>
        <begin position="721"/>
        <end position="746"/>
    </location>
</feature>
<dbReference type="EC" id="7.1.2.1" evidence="12"/>
<evidence type="ECO:0000256" key="4">
    <source>
        <dbReference type="ARBA" id="ARBA00022692"/>
    </source>
</evidence>
<dbReference type="InterPro" id="IPR036412">
    <property type="entry name" value="HAD-like_sf"/>
</dbReference>
<comment type="catalytic activity">
    <reaction evidence="12">
        <text>ATP + H2O + H(+)(in) = ADP + phosphate + 2 H(+)(out)</text>
        <dbReference type="Rhea" id="RHEA:20852"/>
        <dbReference type="ChEBI" id="CHEBI:15377"/>
        <dbReference type="ChEBI" id="CHEBI:15378"/>
        <dbReference type="ChEBI" id="CHEBI:30616"/>
        <dbReference type="ChEBI" id="CHEBI:43474"/>
        <dbReference type="ChEBI" id="CHEBI:456216"/>
        <dbReference type="EC" id="7.1.2.1"/>
    </reaction>
</comment>
<dbReference type="Gene3D" id="2.70.150.10">
    <property type="entry name" value="Calcium-transporting ATPase, cytoplasmic transduction domain A"/>
    <property type="match status" value="1"/>
</dbReference>
<evidence type="ECO:0000313" key="14">
    <source>
        <dbReference type="EMBL" id="CAD9493370.1"/>
    </source>
</evidence>
<keyword evidence="10 12" id="KW-1133">Transmembrane helix</keyword>
<reference evidence="14" key="1">
    <citation type="submission" date="2021-01" db="EMBL/GenBank/DDBJ databases">
        <authorList>
            <person name="Corre E."/>
            <person name="Pelletier E."/>
            <person name="Niang G."/>
            <person name="Scheremetjew M."/>
            <person name="Finn R."/>
            <person name="Kale V."/>
            <person name="Holt S."/>
            <person name="Cochrane G."/>
            <person name="Meng A."/>
            <person name="Brown T."/>
            <person name="Cohen L."/>
        </authorList>
    </citation>
    <scope>NUCLEOTIDE SEQUENCE</scope>
    <source>
        <strain evidence="14">UTEX LB 985</strain>
    </source>
</reference>
<dbReference type="InterPro" id="IPR023299">
    <property type="entry name" value="ATPase_P-typ_cyto_dom_N"/>
</dbReference>
<dbReference type="NCBIfam" id="TIGR01494">
    <property type="entry name" value="ATPase_P-type"/>
    <property type="match status" value="2"/>
</dbReference>
<accession>A0A7S2MND0</accession>
<dbReference type="InterPro" id="IPR059000">
    <property type="entry name" value="ATPase_P-type_domA"/>
</dbReference>
<keyword evidence="12" id="KW-0375">Hydrogen ion transport</keyword>
<dbReference type="Gene3D" id="1.20.1110.10">
    <property type="entry name" value="Calcium-transporting ATPase, transmembrane domain"/>
    <property type="match status" value="1"/>
</dbReference>
<keyword evidence="8 12" id="KW-0460">Magnesium</keyword>
<dbReference type="InterPro" id="IPR018303">
    <property type="entry name" value="ATPase_P-typ_P_site"/>
</dbReference>
<keyword evidence="9 12" id="KW-1278">Translocase</keyword>
<feature type="transmembrane region" description="Helical" evidence="12">
    <location>
        <begin position="182"/>
        <end position="200"/>
    </location>
</feature>
<dbReference type="InterPro" id="IPR023298">
    <property type="entry name" value="ATPase_P-typ_TM_dom_sf"/>
</dbReference>